<dbReference type="Proteomes" id="UP000705823">
    <property type="component" value="Unassembled WGS sequence"/>
</dbReference>
<name>A0A8J8PEU4_9EURY</name>
<dbReference type="EMBL" id="RKLU01000001">
    <property type="protein sequence ID" value="TQQ83387.1"/>
    <property type="molecule type" value="Genomic_DNA"/>
</dbReference>
<dbReference type="OrthoDB" id="125295at2157"/>
<evidence type="ECO:0000313" key="2">
    <source>
        <dbReference type="Proteomes" id="UP000705823"/>
    </source>
</evidence>
<proteinExistence type="predicted"/>
<gene>
    <name evidence="1" type="ORF">EGH24_00915</name>
</gene>
<reference evidence="1" key="1">
    <citation type="submission" date="2019-02" db="EMBL/GenBank/DDBJ databases">
        <title>Halonotius sp. a new haloarchaeum isolated from saline soil.</title>
        <authorList>
            <person name="Duran-Viseras A."/>
            <person name="Sanchez-Porro C."/>
            <person name="Ventosa A."/>
        </authorList>
    </citation>
    <scope>NUCLEOTIDE SEQUENCE</scope>
    <source>
        <strain evidence="1">F15B</strain>
    </source>
</reference>
<sequence>MDFDSTDGDALTAEVETEDGTVYAAYNERDHGSTGPFFVAYNDAERTERYGYVCGACGSLGVSMDAMGRVECTDCANSRKPMNWDAAYL</sequence>
<evidence type="ECO:0008006" key="3">
    <source>
        <dbReference type="Google" id="ProtNLM"/>
    </source>
</evidence>
<dbReference type="RefSeq" id="WP_142978293.1">
    <property type="nucleotide sequence ID" value="NZ_RKLU01000001.1"/>
</dbReference>
<comment type="caution">
    <text evidence="1">The sequence shown here is derived from an EMBL/GenBank/DDBJ whole genome shotgun (WGS) entry which is preliminary data.</text>
</comment>
<organism evidence="1 2">
    <name type="scientific">Halonotius terrestris</name>
    <dbReference type="NCBI Taxonomy" id="2487750"/>
    <lineage>
        <taxon>Archaea</taxon>
        <taxon>Methanobacteriati</taxon>
        <taxon>Methanobacteriota</taxon>
        <taxon>Stenosarchaea group</taxon>
        <taxon>Halobacteria</taxon>
        <taxon>Halobacteriales</taxon>
        <taxon>Haloferacaceae</taxon>
        <taxon>Halonotius</taxon>
    </lineage>
</organism>
<accession>A0A8J8PEU4</accession>
<dbReference type="AlphaFoldDB" id="A0A8J8PEU4"/>
<dbReference type="InterPro" id="IPR043854">
    <property type="entry name" value="DUF5816"/>
</dbReference>
<keyword evidence="2" id="KW-1185">Reference proteome</keyword>
<protein>
    <recommendedName>
        <fullName evidence="3">GNAT family acetyltransferase</fullName>
    </recommendedName>
</protein>
<evidence type="ECO:0000313" key="1">
    <source>
        <dbReference type="EMBL" id="TQQ83387.1"/>
    </source>
</evidence>
<dbReference type="Pfam" id="PF19133">
    <property type="entry name" value="DUF5816"/>
    <property type="match status" value="1"/>
</dbReference>